<proteinExistence type="predicted"/>
<keyword evidence="2" id="KW-0472">Membrane</keyword>
<evidence type="ECO:0000313" key="3">
    <source>
        <dbReference type="EMBL" id="MCW9705375.1"/>
    </source>
</evidence>
<evidence type="ECO:0008006" key="5">
    <source>
        <dbReference type="Google" id="ProtNLM"/>
    </source>
</evidence>
<keyword evidence="2" id="KW-0812">Transmembrane</keyword>
<protein>
    <recommendedName>
        <fullName evidence="5">Magnesium transporter MgtE intracellular domain-containing protein</fullName>
    </recommendedName>
</protein>
<comment type="caution">
    <text evidence="3">The sequence shown here is derived from an EMBL/GenBank/DDBJ whole genome shotgun (WGS) entry which is preliminary data.</text>
</comment>
<organism evidence="3 4">
    <name type="scientific">Fodinibius salsisoli</name>
    <dbReference type="NCBI Taxonomy" id="2820877"/>
    <lineage>
        <taxon>Bacteria</taxon>
        <taxon>Pseudomonadati</taxon>
        <taxon>Balneolota</taxon>
        <taxon>Balneolia</taxon>
        <taxon>Balneolales</taxon>
        <taxon>Balneolaceae</taxon>
        <taxon>Fodinibius</taxon>
    </lineage>
</organism>
<reference evidence="3 4" key="1">
    <citation type="submission" date="2021-03" db="EMBL/GenBank/DDBJ databases">
        <title>Aliifodinibius sp. nov., a new bacterium isolated from saline soil.</title>
        <authorList>
            <person name="Galisteo C."/>
            <person name="De La Haba R."/>
            <person name="Sanchez-Porro C."/>
            <person name="Ventosa A."/>
        </authorList>
    </citation>
    <scope>NUCLEOTIDE SEQUENCE [LARGE SCALE GENOMIC DNA]</scope>
    <source>
        <strain evidence="3 4">1BSP15-2V2</strain>
    </source>
</reference>
<feature type="transmembrane region" description="Helical" evidence="2">
    <location>
        <begin position="9"/>
        <end position="28"/>
    </location>
</feature>
<evidence type="ECO:0000256" key="1">
    <source>
        <dbReference type="SAM" id="Coils"/>
    </source>
</evidence>
<sequence>MSVKRIIKILGYIFAPILILTIAIYFLFPYLNEEKHQQVAKKYSDDFVVGDTTNMTTSFFSPTIEGDREATGRAGNVKDIGESLARLKEKSQSYQQDIDSLQKEIDSLTTAKDSLKEKLKGSTEYEGETQGKDTVISQEQFSKNIKSLLDLDVENLTPILSKMSNEQLVRMFKAGSGLQQKKLLRSLTADRAAKLMTEVL</sequence>
<name>A0ABT3PHI3_9BACT</name>
<evidence type="ECO:0000313" key="4">
    <source>
        <dbReference type="Proteomes" id="UP001207918"/>
    </source>
</evidence>
<dbReference type="RefSeq" id="WP_265764038.1">
    <property type="nucleotide sequence ID" value="NZ_JAGGJA010000001.1"/>
</dbReference>
<dbReference type="Proteomes" id="UP001207918">
    <property type="component" value="Unassembled WGS sequence"/>
</dbReference>
<keyword evidence="4" id="KW-1185">Reference proteome</keyword>
<feature type="coiled-coil region" evidence="1">
    <location>
        <begin position="77"/>
        <end position="118"/>
    </location>
</feature>
<keyword evidence="1" id="KW-0175">Coiled coil</keyword>
<accession>A0ABT3PHI3</accession>
<gene>
    <name evidence="3" type="ORF">J6I44_00850</name>
</gene>
<keyword evidence="2" id="KW-1133">Transmembrane helix</keyword>
<dbReference type="EMBL" id="JAGGJA010000001">
    <property type="protein sequence ID" value="MCW9705375.1"/>
    <property type="molecule type" value="Genomic_DNA"/>
</dbReference>
<evidence type="ECO:0000256" key="2">
    <source>
        <dbReference type="SAM" id="Phobius"/>
    </source>
</evidence>